<dbReference type="Pfam" id="PF13432">
    <property type="entry name" value="TPR_16"/>
    <property type="match status" value="4"/>
</dbReference>
<name>A0A9E9CB89_9CYAN</name>
<feature type="repeat" description="TPR" evidence="3">
    <location>
        <begin position="298"/>
        <end position="331"/>
    </location>
</feature>
<gene>
    <name evidence="4" type="ORF">OXH18_23395</name>
</gene>
<dbReference type="RefSeq" id="WP_268609922.1">
    <property type="nucleotide sequence ID" value="NZ_CP113797.1"/>
</dbReference>
<reference evidence="4" key="1">
    <citation type="submission" date="2022-12" db="EMBL/GenBank/DDBJ databases">
        <title>Polyphasic identification of a Novel Hot-Spring Cyanobacterium Ocullathermofonsia sinensis gen nov. sp. nov. and Genomic Insights on its Adaptations to the Thermal Habitat.</title>
        <authorList>
            <person name="Daroch M."/>
            <person name="Tang J."/>
            <person name="Jiang Y."/>
        </authorList>
    </citation>
    <scope>NUCLEOTIDE SEQUENCE</scope>
    <source>
        <strain evidence="4">PKUAC-SCTA174</strain>
    </source>
</reference>
<dbReference type="PROSITE" id="PS50293">
    <property type="entry name" value="TPR_REGION"/>
    <property type="match status" value="1"/>
</dbReference>
<dbReference type="AlphaFoldDB" id="A0A9E9CB89"/>
<dbReference type="InterPro" id="IPR050498">
    <property type="entry name" value="Ycf3"/>
</dbReference>
<evidence type="ECO:0000313" key="5">
    <source>
        <dbReference type="Proteomes" id="UP001163152"/>
    </source>
</evidence>
<protein>
    <submittedName>
        <fullName evidence="4">Tetratricopeptide repeat protein</fullName>
    </submittedName>
</protein>
<evidence type="ECO:0000313" key="4">
    <source>
        <dbReference type="EMBL" id="WAL60080.1"/>
    </source>
</evidence>
<dbReference type="PANTHER" id="PTHR44858">
    <property type="entry name" value="TETRATRICOPEPTIDE REPEAT PROTEIN 6"/>
    <property type="match status" value="1"/>
</dbReference>
<accession>A0A9E9CB89</accession>
<dbReference type="Pfam" id="PF13181">
    <property type="entry name" value="TPR_8"/>
    <property type="match status" value="1"/>
</dbReference>
<dbReference type="KEGG" id="tsin:OXH18_23395"/>
<dbReference type="SMART" id="SM00028">
    <property type="entry name" value="TPR"/>
    <property type="match status" value="9"/>
</dbReference>
<dbReference type="InterPro" id="IPR011990">
    <property type="entry name" value="TPR-like_helical_dom_sf"/>
</dbReference>
<dbReference type="PROSITE" id="PS50005">
    <property type="entry name" value="TPR"/>
    <property type="match status" value="5"/>
</dbReference>
<dbReference type="PANTHER" id="PTHR44858:SF1">
    <property type="entry name" value="UDP-N-ACETYLGLUCOSAMINE--PEPTIDE N-ACETYLGLUCOSAMINYLTRANSFERASE SPINDLY-RELATED"/>
    <property type="match status" value="1"/>
</dbReference>
<sequence>MRYVLAWLGLATTVFTTPLLWTRTTLAAPPLQREENSNQLNLTTPETPALETSAEWTQYCITLVQAGHYADAITACQTALDLDKDWEDSDASIAWYYNGSALRAQGQLQPALHSYEKAIRERSTFSLAEAERCRVLLEMQQRTIHTTDTDENTPHEEQRNEELLNELQTNCHHQTILDNYAQALTEHPDDPIAWLHQGTFLAQLNRSVRALRSYDQAIQLIPTYSLALAHRCAVLNQLKRYQAAIADCERAVRGNGVWEDETPAYAWSQRSYALLEMEQYHEAVASAQQAIQLAPTYADAWNNQAVGLWRLARYDEAAVAIAEAVTLNPQSVQARFNQGRIFSSMQQYDNAIQAYCQAINSQAISRSALYCTALPTDTELVQSTEQNLEQAIDQSSDQLIDQLTDQPSENSINSSTPVLNTHTNQMPIDPSIEADVLVNLGAALWYAGRYQSALETTQAALSLNPESFAGWYNQGVILSVLGRSSEALAAYDQANRLSPQLICVLADALRIQATTVTLPVPACEPTEPASAPAKITGE</sequence>
<evidence type="ECO:0000256" key="2">
    <source>
        <dbReference type="ARBA" id="ARBA00022803"/>
    </source>
</evidence>
<dbReference type="InterPro" id="IPR019734">
    <property type="entry name" value="TPR_rpt"/>
</dbReference>
<evidence type="ECO:0000256" key="1">
    <source>
        <dbReference type="ARBA" id="ARBA00022737"/>
    </source>
</evidence>
<dbReference type="SUPFAM" id="SSF48452">
    <property type="entry name" value="TPR-like"/>
    <property type="match status" value="2"/>
</dbReference>
<dbReference type="Gene3D" id="1.25.40.10">
    <property type="entry name" value="Tetratricopeptide repeat domain"/>
    <property type="match status" value="4"/>
</dbReference>
<dbReference type="EMBL" id="CP113797">
    <property type="protein sequence ID" value="WAL60080.1"/>
    <property type="molecule type" value="Genomic_DNA"/>
</dbReference>
<organism evidence="4 5">
    <name type="scientific">Thermocoleostomius sinensis A174</name>
    <dbReference type="NCBI Taxonomy" id="2016057"/>
    <lineage>
        <taxon>Bacteria</taxon>
        <taxon>Bacillati</taxon>
        <taxon>Cyanobacteriota</taxon>
        <taxon>Cyanophyceae</taxon>
        <taxon>Oculatellales</taxon>
        <taxon>Oculatellaceae</taxon>
        <taxon>Thermocoleostomius</taxon>
    </lineage>
</organism>
<feature type="repeat" description="TPR" evidence="3">
    <location>
        <begin position="191"/>
        <end position="224"/>
    </location>
</feature>
<dbReference type="Proteomes" id="UP001163152">
    <property type="component" value="Chromosome"/>
</dbReference>
<keyword evidence="5" id="KW-1185">Reference proteome</keyword>
<feature type="repeat" description="TPR" evidence="3">
    <location>
        <begin position="434"/>
        <end position="467"/>
    </location>
</feature>
<evidence type="ECO:0000256" key="3">
    <source>
        <dbReference type="PROSITE-ProRule" id="PRU00339"/>
    </source>
</evidence>
<proteinExistence type="predicted"/>
<feature type="repeat" description="TPR" evidence="3">
    <location>
        <begin position="264"/>
        <end position="297"/>
    </location>
</feature>
<feature type="repeat" description="TPR" evidence="3">
    <location>
        <begin position="468"/>
        <end position="501"/>
    </location>
</feature>
<keyword evidence="2 3" id="KW-0802">TPR repeat</keyword>
<dbReference type="SUPFAM" id="SSF48439">
    <property type="entry name" value="Protein prenylyltransferase"/>
    <property type="match status" value="1"/>
</dbReference>
<keyword evidence="1" id="KW-0677">Repeat</keyword>